<keyword evidence="7" id="KW-0732">Signal</keyword>
<comment type="cofactor">
    <cofactor evidence="6 7">
        <name>Zn(2+)</name>
        <dbReference type="ChEBI" id="CHEBI:29105"/>
    </cofactor>
    <text evidence="6 7">Binds 1 zinc ion per subunit.</text>
</comment>
<sequence length="352" mass="39999">MNSCLLLLPMLMSVYGIVIPWHRNVTEDKNENAYENPKREDISTINMRYGILSDLKFKDGNKRAMPTLWKNNLGQPRVPYTFEMSPGYDFRSIILKSIGMLNSYMTSNLCKLNPAVWVPRTNERDYVYFTSVANGGCWSYLGRVGGKQQINIGNGCQYTGIVLHEMLHAMGFIHEQNRCDRDAAVTIVSSNIKKGLANQFFKDTSIKQFSSKYDIYSIMQYHLWSFGNYPFRYYSDFTESRKTIKVKSTFLSLTQAQEWNVGNGEDLSDTDKNELNIMYGCLVSSCTVGCDGVEKCTGPRNPAITTMGPRTAKPQGDDILPKFAKKLKAKLNVKRKDDNIHLKPSSNPTPIF</sequence>
<evidence type="ECO:0000256" key="4">
    <source>
        <dbReference type="ARBA" id="ARBA00022833"/>
    </source>
</evidence>
<comment type="caution">
    <text evidence="6">Lacks conserved residue(s) required for the propagation of feature annotation.</text>
</comment>
<keyword evidence="5 6" id="KW-0482">Metalloprotease</keyword>
<dbReference type="GeneID" id="100207091"/>
<dbReference type="Proteomes" id="UP001652625">
    <property type="component" value="Chromosome 07"/>
</dbReference>
<feature type="binding site" evidence="6">
    <location>
        <position position="168"/>
    </location>
    <ligand>
        <name>Zn(2+)</name>
        <dbReference type="ChEBI" id="CHEBI:29105"/>
        <note>catalytic</note>
    </ligand>
</feature>
<evidence type="ECO:0000259" key="8">
    <source>
        <dbReference type="PROSITE" id="PS51864"/>
    </source>
</evidence>
<dbReference type="EC" id="3.4.24.-" evidence="7"/>
<dbReference type="Gene3D" id="3.40.390.10">
    <property type="entry name" value="Collagenase (Catalytic Domain)"/>
    <property type="match status" value="1"/>
</dbReference>
<organism evidence="9 10">
    <name type="scientific">Hydra vulgaris</name>
    <name type="common">Hydra</name>
    <name type="synonym">Hydra attenuata</name>
    <dbReference type="NCBI Taxonomy" id="6087"/>
    <lineage>
        <taxon>Eukaryota</taxon>
        <taxon>Metazoa</taxon>
        <taxon>Cnidaria</taxon>
        <taxon>Hydrozoa</taxon>
        <taxon>Hydroidolina</taxon>
        <taxon>Anthoathecata</taxon>
        <taxon>Aplanulata</taxon>
        <taxon>Hydridae</taxon>
        <taxon>Hydra</taxon>
    </lineage>
</organism>
<evidence type="ECO:0000256" key="6">
    <source>
        <dbReference type="PROSITE-ProRule" id="PRU01211"/>
    </source>
</evidence>
<reference evidence="10" key="1">
    <citation type="submission" date="2025-08" db="UniProtKB">
        <authorList>
            <consortium name="RefSeq"/>
        </authorList>
    </citation>
    <scope>IDENTIFICATION</scope>
</reference>
<gene>
    <name evidence="10" type="primary">LOC100207091</name>
</gene>
<dbReference type="PRINTS" id="PR00480">
    <property type="entry name" value="ASTACIN"/>
</dbReference>
<dbReference type="GO" id="GO:0008237">
    <property type="term" value="F:metallopeptidase activity"/>
    <property type="evidence" value="ECO:0007669"/>
    <property type="project" value="UniProtKB-KW"/>
</dbReference>
<keyword evidence="2 6" id="KW-0479">Metal-binding</keyword>
<dbReference type="SUPFAM" id="SSF55486">
    <property type="entry name" value="Metalloproteases ('zincins'), catalytic domain"/>
    <property type="match status" value="1"/>
</dbReference>
<accession>A0ABM4C5J9</accession>
<dbReference type="Pfam" id="PF01400">
    <property type="entry name" value="Astacin"/>
    <property type="match status" value="1"/>
</dbReference>
<evidence type="ECO:0000256" key="5">
    <source>
        <dbReference type="ARBA" id="ARBA00023049"/>
    </source>
</evidence>
<feature type="chain" id="PRO_5045011233" description="Metalloendopeptidase" evidence="7">
    <location>
        <begin position="17"/>
        <end position="352"/>
    </location>
</feature>
<keyword evidence="1 6" id="KW-0645">Protease</keyword>
<evidence type="ECO:0000256" key="7">
    <source>
        <dbReference type="RuleBase" id="RU361183"/>
    </source>
</evidence>
<evidence type="ECO:0000313" key="9">
    <source>
        <dbReference type="Proteomes" id="UP001652625"/>
    </source>
</evidence>
<feature type="signal peptide" evidence="7">
    <location>
        <begin position="1"/>
        <end position="16"/>
    </location>
</feature>
<name>A0ABM4C5J9_HYDVU</name>
<dbReference type="InterPro" id="IPR024079">
    <property type="entry name" value="MetalloPept_cat_dom_sf"/>
</dbReference>
<evidence type="ECO:0000256" key="1">
    <source>
        <dbReference type="ARBA" id="ARBA00022670"/>
    </source>
</evidence>
<keyword evidence="4 6" id="KW-0862">Zinc</keyword>
<dbReference type="SMART" id="SM00235">
    <property type="entry name" value="ZnMc"/>
    <property type="match status" value="1"/>
</dbReference>
<dbReference type="InterPro" id="IPR001506">
    <property type="entry name" value="Peptidase_M12A"/>
</dbReference>
<evidence type="ECO:0000313" key="10">
    <source>
        <dbReference type="RefSeq" id="XP_065656858.1"/>
    </source>
</evidence>
<evidence type="ECO:0000256" key="3">
    <source>
        <dbReference type="ARBA" id="ARBA00022801"/>
    </source>
</evidence>
<feature type="active site" evidence="6">
    <location>
        <position position="165"/>
    </location>
</feature>
<dbReference type="PROSITE" id="PS51864">
    <property type="entry name" value="ASTACIN"/>
    <property type="match status" value="1"/>
</dbReference>
<proteinExistence type="predicted"/>
<keyword evidence="3 6" id="KW-0378">Hydrolase</keyword>
<protein>
    <recommendedName>
        <fullName evidence="7">Metalloendopeptidase</fullName>
        <ecNumber evidence="7">3.4.24.-</ecNumber>
    </recommendedName>
</protein>
<feature type="domain" description="Peptidase M12A" evidence="8">
    <location>
        <begin position="63"/>
        <end position="282"/>
    </location>
</feature>
<evidence type="ECO:0000256" key="2">
    <source>
        <dbReference type="ARBA" id="ARBA00022723"/>
    </source>
</evidence>
<dbReference type="InterPro" id="IPR006026">
    <property type="entry name" value="Peptidase_Metallo"/>
</dbReference>
<feature type="binding site" evidence="6">
    <location>
        <position position="164"/>
    </location>
    <ligand>
        <name>Zn(2+)</name>
        <dbReference type="ChEBI" id="CHEBI:29105"/>
        <note>catalytic</note>
    </ligand>
</feature>
<feature type="binding site" evidence="6">
    <location>
        <position position="174"/>
    </location>
    <ligand>
        <name>Zn(2+)</name>
        <dbReference type="ChEBI" id="CHEBI:29105"/>
        <note>catalytic</note>
    </ligand>
</feature>
<dbReference type="RefSeq" id="XP_065656858.1">
    <property type="nucleotide sequence ID" value="XM_065800786.1"/>
</dbReference>
<keyword evidence="9" id="KW-1185">Reference proteome</keyword>
<dbReference type="PANTHER" id="PTHR10127">
    <property type="entry name" value="DISCOIDIN, CUB, EGF, LAMININ , AND ZINC METALLOPROTEASE DOMAIN CONTAINING"/>
    <property type="match status" value="1"/>
</dbReference>
<dbReference type="PANTHER" id="PTHR10127:SF780">
    <property type="entry name" value="METALLOENDOPEPTIDASE"/>
    <property type="match status" value="1"/>
</dbReference>